<dbReference type="Proteomes" id="UP000501346">
    <property type="component" value="Chromosome ScX-SeX"/>
</dbReference>
<gene>
    <name evidence="1" type="ORF">GRS66_002945</name>
</gene>
<dbReference type="AlphaFoldDB" id="A0A6C1DU72"/>
<reference evidence="1 2" key="1">
    <citation type="journal article" date="2019" name="BMC Genomics">
        <title>Chromosome level assembly and comparative genome analysis confirm lager-brewing yeasts originated from a single hybridization.</title>
        <authorList>
            <person name="Salazar A.N."/>
            <person name="Gorter de Vries A.R."/>
            <person name="van den Broek M."/>
            <person name="Brouwers N."/>
            <person name="de la Torre Cortes P."/>
            <person name="Kuijpers N.G.A."/>
            <person name="Daran J.G."/>
            <person name="Abeel T."/>
        </authorList>
    </citation>
    <scope>NUCLEOTIDE SEQUENCE [LARGE SCALE GENOMIC DNA]</scope>
    <source>
        <strain evidence="1 2">CBS 1483</strain>
    </source>
</reference>
<dbReference type="InterPro" id="IPR052693">
    <property type="entry name" value="Yeast_MDR_Regulatory"/>
</dbReference>
<proteinExistence type="predicted"/>
<organism evidence="1 2">
    <name type="scientific">Saccharomyces pastorianus</name>
    <name type="common">Lager yeast</name>
    <name type="synonym">Saccharomyces cerevisiae x Saccharomyces eubayanus</name>
    <dbReference type="NCBI Taxonomy" id="27292"/>
    <lineage>
        <taxon>Eukaryota</taxon>
        <taxon>Fungi</taxon>
        <taxon>Dikarya</taxon>
        <taxon>Ascomycota</taxon>
        <taxon>Saccharomycotina</taxon>
        <taxon>Saccharomycetes</taxon>
        <taxon>Saccharomycetales</taxon>
        <taxon>Saccharomycetaceae</taxon>
        <taxon>Saccharomyces</taxon>
    </lineage>
</organism>
<evidence type="ECO:0000313" key="2">
    <source>
        <dbReference type="Proteomes" id="UP000501346"/>
    </source>
</evidence>
<accession>A0A6C1DU72</accession>
<sequence length="182" mass="20819">MQSIPYQTSLSLSHDVTDDVVCHAKQGVNPLCDVKFIFQKSDRTVAFGLTSMRTMFHLHCDSKFNKYFTTAWSKLKEERQSWKTNNNYGSSNEWNLLREPSVCKKGESVIDAVCRVLPSYEEIELHLEDYFKGPVFKTFKIVDPTKTIRDLEACFVKGPPSTRGSNHPILDLVYESPQTSTV</sequence>
<dbReference type="EMBL" id="CP048991">
    <property type="protein sequence ID" value="QID80606.1"/>
    <property type="molecule type" value="Genomic_DNA"/>
</dbReference>
<dbReference type="PANTHER" id="PTHR31405:SF8">
    <property type="entry name" value="TRANSCRIPTION FACTOR PDR8-RELATED"/>
    <property type="match status" value="1"/>
</dbReference>
<name>A0A6C1DU72_SACPS</name>
<dbReference type="PANTHER" id="PTHR31405">
    <property type="entry name" value="TRANSCRIPTION FACTOR PDR8-RELATED"/>
    <property type="match status" value="1"/>
</dbReference>
<protein>
    <submittedName>
        <fullName evidence="1">Uncharacterized protein</fullName>
    </submittedName>
</protein>
<dbReference type="OrthoDB" id="4356994at2759"/>
<evidence type="ECO:0000313" key="1">
    <source>
        <dbReference type="EMBL" id="QID80606.1"/>
    </source>
</evidence>
<keyword evidence="2" id="KW-1185">Reference proteome</keyword>